<evidence type="ECO:0000313" key="9">
    <source>
        <dbReference type="Proteomes" id="UP001595846"/>
    </source>
</evidence>
<feature type="region of interest" description="Disordered" evidence="6">
    <location>
        <begin position="288"/>
        <end position="308"/>
    </location>
</feature>
<dbReference type="SUPFAM" id="SSF56322">
    <property type="entry name" value="ADC synthase"/>
    <property type="match status" value="1"/>
</dbReference>
<organism evidence="8 9">
    <name type="scientific">Halovivax cerinus</name>
    <dbReference type="NCBI Taxonomy" id="1487865"/>
    <lineage>
        <taxon>Archaea</taxon>
        <taxon>Methanobacteriati</taxon>
        <taxon>Methanobacteriota</taxon>
        <taxon>Stenosarchaea group</taxon>
        <taxon>Halobacteria</taxon>
        <taxon>Halobacteriales</taxon>
        <taxon>Natrialbaceae</taxon>
        <taxon>Halovivax</taxon>
    </lineage>
</organism>
<dbReference type="EC" id="5.4.4.2" evidence="3"/>
<evidence type="ECO:0000256" key="6">
    <source>
        <dbReference type="SAM" id="MobiDB-lite"/>
    </source>
</evidence>
<protein>
    <recommendedName>
        <fullName evidence="3">isochorismate synthase</fullName>
        <ecNumber evidence="3">5.4.4.2</ecNumber>
    </recommendedName>
    <alternativeName>
        <fullName evidence="5">Isochorismate mutase</fullName>
    </alternativeName>
</protein>
<gene>
    <name evidence="8" type="ORF">ACFOUR_16010</name>
</gene>
<dbReference type="EMBL" id="JBHSAQ010000014">
    <property type="protein sequence ID" value="MFC3959867.1"/>
    <property type="molecule type" value="Genomic_DNA"/>
</dbReference>
<evidence type="ECO:0000256" key="1">
    <source>
        <dbReference type="ARBA" id="ARBA00000799"/>
    </source>
</evidence>
<dbReference type="PANTHER" id="PTHR42839">
    <property type="entry name" value="ISOCHORISMATE SYNTHASE ENTC"/>
    <property type="match status" value="1"/>
</dbReference>
<feature type="compositionally biased region" description="Basic and acidic residues" evidence="6">
    <location>
        <begin position="114"/>
        <end position="125"/>
    </location>
</feature>
<dbReference type="RefSeq" id="WP_256531618.1">
    <property type="nucleotide sequence ID" value="NZ_CP101824.1"/>
</dbReference>
<dbReference type="GeneID" id="73904368"/>
<keyword evidence="4" id="KW-0413">Isomerase</keyword>
<dbReference type="Proteomes" id="UP001595846">
    <property type="component" value="Unassembled WGS sequence"/>
</dbReference>
<name>A0ABD5NSA4_9EURY</name>
<evidence type="ECO:0000256" key="2">
    <source>
        <dbReference type="ARBA" id="ARBA00005297"/>
    </source>
</evidence>
<feature type="region of interest" description="Disordered" evidence="6">
    <location>
        <begin position="84"/>
        <end position="128"/>
    </location>
</feature>
<sequence length="469" mass="50384">MVSAPGGHTASSTTERPALTSRSRRLGDGSIAGILDTVDDHGHCWSAPDGLELVGRGVATELTVTRPDRIERVRDRAAELFAGIDHDGPPASRPRAVGGFTFHGAREGGSPPNRTDETSRDRVDETAPGARRAMWRGFPPARFVVPTVQVTVDDGERWVTVVDREDEVADRLGDVVSALESAPRDRTDGPTPTIENRARSTTTDEWHRQVDEAVHAIATTDLEKIVLAQALTVDLDQPVDPISTLGRLGGRYPECYRFSFDGTAGGTFFGAPPERLIAKRGDRFETEALAGSVPRGETPDEDSAHAERLRHSDKLDAEHAFVVDAIRSNLDPIAESLTVDTQQIKRLATIQHLQTPMFGRLDGGTHVLDVVAALHPTPAVGGVPQSRACESIRSIEPIDRGWYAAPIGWFDAHGDGEFAVGIRSGVANGTALSVFAGNGIVAGSDAAEEADEIELKLRSIIDEFGRETA</sequence>
<evidence type="ECO:0000256" key="5">
    <source>
        <dbReference type="ARBA" id="ARBA00041564"/>
    </source>
</evidence>
<evidence type="ECO:0000259" key="7">
    <source>
        <dbReference type="Pfam" id="PF00425"/>
    </source>
</evidence>
<feature type="region of interest" description="Disordered" evidence="6">
    <location>
        <begin position="1"/>
        <end position="25"/>
    </location>
</feature>
<evidence type="ECO:0000256" key="4">
    <source>
        <dbReference type="ARBA" id="ARBA00023235"/>
    </source>
</evidence>
<dbReference type="Pfam" id="PF00425">
    <property type="entry name" value="Chorismate_bind"/>
    <property type="match status" value="1"/>
</dbReference>
<dbReference type="InterPro" id="IPR015890">
    <property type="entry name" value="Chorismate_C"/>
</dbReference>
<dbReference type="PANTHER" id="PTHR42839:SF2">
    <property type="entry name" value="ISOCHORISMATE SYNTHASE ENTC"/>
    <property type="match status" value="1"/>
</dbReference>
<dbReference type="Gene3D" id="3.60.120.10">
    <property type="entry name" value="Anthranilate synthase"/>
    <property type="match status" value="1"/>
</dbReference>
<dbReference type="InterPro" id="IPR005801">
    <property type="entry name" value="ADC_synthase"/>
</dbReference>
<accession>A0ABD5NSA4</accession>
<feature type="domain" description="Chorismate-utilising enzyme C-terminal" evidence="7">
    <location>
        <begin position="204"/>
        <end position="456"/>
    </location>
</feature>
<dbReference type="AlphaFoldDB" id="A0ABD5NSA4"/>
<proteinExistence type="inferred from homology"/>
<feature type="region of interest" description="Disordered" evidence="6">
    <location>
        <begin position="180"/>
        <end position="204"/>
    </location>
</feature>
<comment type="similarity">
    <text evidence="2">Belongs to the isochorismate synthase family.</text>
</comment>
<evidence type="ECO:0000256" key="3">
    <source>
        <dbReference type="ARBA" id="ARBA00012824"/>
    </source>
</evidence>
<dbReference type="NCBIfam" id="TIGR00543">
    <property type="entry name" value="isochor_syn"/>
    <property type="match status" value="1"/>
</dbReference>
<dbReference type="GO" id="GO:0008909">
    <property type="term" value="F:isochorismate synthase activity"/>
    <property type="evidence" value="ECO:0007669"/>
    <property type="project" value="UniProtKB-EC"/>
</dbReference>
<keyword evidence="9" id="KW-1185">Reference proteome</keyword>
<evidence type="ECO:0000313" key="8">
    <source>
        <dbReference type="EMBL" id="MFC3959867.1"/>
    </source>
</evidence>
<dbReference type="InterPro" id="IPR004561">
    <property type="entry name" value="IsoChor_synthase"/>
</dbReference>
<reference evidence="8 9" key="1">
    <citation type="journal article" date="2019" name="Int. J. Syst. Evol. Microbiol.">
        <title>The Global Catalogue of Microorganisms (GCM) 10K type strain sequencing project: providing services to taxonomists for standard genome sequencing and annotation.</title>
        <authorList>
            <consortium name="The Broad Institute Genomics Platform"/>
            <consortium name="The Broad Institute Genome Sequencing Center for Infectious Disease"/>
            <person name="Wu L."/>
            <person name="Ma J."/>
        </authorList>
    </citation>
    <scope>NUCLEOTIDE SEQUENCE [LARGE SCALE GENOMIC DNA]</scope>
    <source>
        <strain evidence="8 9">IBRC-M 10256</strain>
    </source>
</reference>
<comment type="caution">
    <text evidence="8">The sequence shown here is derived from an EMBL/GenBank/DDBJ whole genome shotgun (WGS) entry which is preliminary data.</text>
</comment>
<comment type="catalytic activity">
    <reaction evidence="1">
        <text>chorismate = isochorismate</text>
        <dbReference type="Rhea" id="RHEA:18985"/>
        <dbReference type="ChEBI" id="CHEBI:29748"/>
        <dbReference type="ChEBI" id="CHEBI:29780"/>
        <dbReference type="EC" id="5.4.4.2"/>
    </reaction>
</comment>